<accession>A0A0R2HA59</accession>
<sequence length="74" mass="8704">MEKVLNFLLRDAVYFPVIIVLLILVILREYTDIKFLKDIAGINSLILFVYSLTMSIKQSREMKKVVKEEKNLNK</sequence>
<dbReference type="AlphaFoldDB" id="A0A0R2HA59"/>
<proteinExistence type="predicted"/>
<evidence type="ECO:0000313" key="2">
    <source>
        <dbReference type="EMBL" id="KRN49777.1"/>
    </source>
</evidence>
<organism evidence="2 3">
    <name type="scientific">Kandleria vitulina DSM 20405</name>
    <dbReference type="NCBI Taxonomy" id="1410657"/>
    <lineage>
        <taxon>Bacteria</taxon>
        <taxon>Bacillati</taxon>
        <taxon>Bacillota</taxon>
        <taxon>Erysipelotrichia</taxon>
        <taxon>Erysipelotrichales</taxon>
        <taxon>Coprobacillaceae</taxon>
        <taxon>Kandleria</taxon>
    </lineage>
</organism>
<feature type="transmembrane region" description="Helical" evidence="1">
    <location>
        <begin position="39"/>
        <end position="56"/>
    </location>
</feature>
<dbReference type="Proteomes" id="UP000051841">
    <property type="component" value="Unassembled WGS sequence"/>
</dbReference>
<reference evidence="2 3" key="1">
    <citation type="journal article" date="2015" name="Genome Announc.">
        <title>Expanding the biotechnology potential of lactobacilli through comparative genomics of 213 strains and associated genera.</title>
        <authorList>
            <person name="Sun Z."/>
            <person name="Harris H.M."/>
            <person name="McCann A."/>
            <person name="Guo C."/>
            <person name="Argimon S."/>
            <person name="Zhang W."/>
            <person name="Yang X."/>
            <person name="Jeffery I.B."/>
            <person name="Cooney J.C."/>
            <person name="Kagawa T.F."/>
            <person name="Liu W."/>
            <person name="Song Y."/>
            <person name="Salvetti E."/>
            <person name="Wrobel A."/>
            <person name="Rasinkangas P."/>
            <person name="Parkhill J."/>
            <person name="Rea M.C."/>
            <person name="O'Sullivan O."/>
            <person name="Ritari J."/>
            <person name="Douillard F.P."/>
            <person name="Paul Ross R."/>
            <person name="Yang R."/>
            <person name="Briner A.E."/>
            <person name="Felis G.E."/>
            <person name="de Vos W.M."/>
            <person name="Barrangou R."/>
            <person name="Klaenhammer T.R."/>
            <person name="Caufield P.W."/>
            <person name="Cui Y."/>
            <person name="Zhang H."/>
            <person name="O'Toole P.W."/>
        </authorList>
    </citation>
    <scope>NUCLEOTIDE SEQUENCE [LARGE SCALE GENOMIC DNA]</scope>
    <source>
        <strain evidence="2 3">DSM 20405</strain>
    </source>
</reference>
<evidence type="ECO:0000313" key="3">
    <source>
        <dbReference type="Proteomes" id="UP000051841"/>
    </source>
</evidence>
<gene>
    <name evidence="2" type="ORF">IV49_GL000822</name>
</gene>
<name>A0A0R2HA59_9FIRM</name>
<keyword evidence="1" id="KW-0812">Transmembrane</keyword>
<protein>
    <submittedName>
        <fullName evidence="2">Uncharacterized protein</fullName>
    </submittedName>
</protein>
<evidence type="ECO:0000256" key="1">
    <source>
        <dbReference type="SAM" id="Phobius"/>
    </source>
</evidence>
<feature type="transmembrane region" description="Helical" evidence="1">
    <location>
        <begin position="7"/>
        <end position="27"/>
    </location>
</feature>
<comment type="caution">
    <text evidence="2">The sequence shown here is derived from an EMBL/GenBank/DDBJ whole genome shotgun (WGS) entry which is preliminary data.</text>
</comment>
<keyword evidence="1" id="KW-0472">Membrane</keyword>
<dbReference type="EMBL" id="JQBL01000020">
    <property type="protein sequence ID" value="KRN49777.1"/>
    <property type="molecule type" value="Genomic_DNA"/>
</dbReference>
<keyword evidence="3" id="KW-1185">Reference proteome</keyword>
<dbReference type="RefSeq" id="WP_031589476.1">
    <property type="nucleotide sequence ID" value="NZ_JNKN01000024.1"/>
</dbReference>
<keyword evidence="1" id="KW-1133">Transmembrane helix</keyword>
<dbReference type="PATRIC" id="fig|1410657.5.peg.857"/>